<dbReference type="AlphaFoldDB" id="A0AAV5TZ74"/>
<dbReference type="SMART" id="SM00020">
    <property type="entry name" value="Tryp_SPc"/>
    <property type="match status" value="1"/>
</dbReference>
<organism evidence="4 5">
    <name type="scientific">Pristionchus entomophagus</name>
    <dbReference type="NCBI Taxonomy" id="358040"/>
    <lineage>
        <taxon>Eukaryota</taxon>
        <taxon>Metazoa</taxon>
        <taxon>Ecdysozoa</taxon>
        <taxon>Nematoda</taxon>
        <taxon>Chromadorea</taxon>
        <taxon>Rhabditida</taxon>
        <taxon>Rhabditina</taxon>
        <taxon>Diplogasteromorpha</taxon>
        <taxon>Diplogasteroidea</taxon>
        <taxon>Neodiplogasteridae</taxon>
        <taxon>Pristionchus</taxon>
    </lineage>
</organism>
<dbReference type="CDD" id="cd00190">
    <property type="entry name" value="Tryp_SPc"/>
    <property type="match status" value="1"/>
</dbReference>
<dbReference type="Proteomes" id="UP001432027">
    <property type="component" value="Unassembled WGS sequence"/>
</dbReference>
<evidence type="ECO:0000256" key="1">
    <source>
        <dbReference type="ARBA" id="ARBA00023157"/>
    </source>
</evidence>
<feature type="chain" id="PRO_5043562915" description="Peptidase S1 domain-containing protein" evidence="2">
    <location>
        <begin position="16"/>
        <end position="280"/>
    </location>
</feature>
<dbReference type="PANTHER" id="PTHR24250:SF27">
    <property type="entry name" value="ELASTASE 2 LIKE"/>
    <property type="match status" value="1"/>
</dbReference>
<gene>
    <name evidence="4" type="ORF">PENTCL1PPCAC_21956</name>
</gene>
<dbReference type="PANTHER" id="PTHR24250">
    <property type="entry name" value="CHYMOTRYPSIN-RELATED"/>
    <property type="match status" value="1"/>
</dbReference>
<reference evidence="4" key="1">
    <citation type="submission" date="2023-10" db="EMBL/GenBank/DDBJ databases">
        <title>Genome assembly of Pristionchus species.</title>
        <authorList>
            <person name="Yoshida K."/>
            <person name="Sommer R.J."/>
        </authorList>
    </citation>
    <scope>NUCLEOTIDE SEQUENCE</scope>
    <source>
        <strain evidence="4">RS0144</strain>
    </source>
</reference>
<dbReference type="InterPro" id="IPR001254">
    <property type="entry name" value="Trypsin_dom"/>
</dbReference>
<evidence type="ECO:0000313" key="4">
    <source>
        <dbReference type="EMBL" id="GMS99781.1"/>
    </source>
</evidence>
<keyword evidence="5" id="KW-1185">Reference proteome</keyword>
<dbReference type="EMBL" id="BTSX01000005">
    <property type="protein sequence ID" value="GMS99781.1"/>
    <property type="molecule type" value="Genomic_DNA"/>
</dbReference>
<dbReference type="PROSITE" id="PS50240">
    <property type="entry name" value="TRYPSIN_DOM"/>
    <property type="match status" value="1"/>
</dbReference>
<evidence type="ECO:0000256" key="2">
    <source>
        <dbReference type="SAM" id="SignalP"/>
    </source>
</evidence>
<keyword evidence="2" id="KW-0732">Signal</keyword>
<dbReference type="GO" id="GO:0006508">
    <property type="term" value="P:proteolysis"/>
    <property type="evidence" value="ECO:0007669"/>
    <property type="project" value="InterPro"/>
</dbReference>
<dbReference type="GO" id="GO:0004252">
    <property type="term" value="F:serine-type endopeptidase activity"/>
    <property type="evidence" value="ECO:0007669"/>
    <property type="project" value="InterPro"/>
</dbReference>
<sequence length="280" mass="30311">RGSLLLLAIVAAVAADHKCGYSNVRPNLGMGIQTGNAITGAQEAIAYSWPWQAIVCVEDWLGDCSWKCSATIIGDRWVMTTASCVAGRAPKDLRVRVGVFHPYSKEKQEVRVKVDAIYPNPAYSGSVTKKDNVALIQTDAITFGDYAQPICITDDDGDALDENKMAWVTGWGYPKKGGSVEHTLQQAKVEINDKVVCERTWNQNIYVNEICAGDGGKTICNNDEGDPLAVQAPSGAWFMHGNAAASDPDCKLPGIFTKVSSYCSWISALTNDDVKCIKRA</sequence>
<comment type="caution">
    <text evidence="4">The sequence shown here is derived from an EMBL/GenBank/DDBJ whole genome shotgun (WGS) entry which is preliminary data.</text>
</comment>
<evidence type="ECO:0000313" key="5">
    <source>
        <dbReference type="Proteomes" id="UP001432027"/>
    </source>
</evidence>
<dbReference type="SUPFAM" id="SSF50494">
    <property type="entry name" value="Trypsin-like serine proteases"/>
    <property type="match status" value="1"/>
</dbReference>
<feature type="domain" description="Peptidase S1" evidence="3">
    <location>
        <begin position="38"/>
        <end position="271"/>
    </location>
</feature>
<proteinExistence type="predicted"/>
<accession>A0AAV5TZ74</accession>
<dbReference type="Gene3D" id="2.40.10.10">
    <property type="entry name" value="Trypsin-like serine proteases"/>
    <property type="match status" value="1"/>
</dbReference>
<name>A0AAV5TZ74_9BILA</name>
<dbReference type="Pfam" id="PF00089">
    <property type="entry name" value="Trypsin"/>
    <property type="match status" value="1"/>
</dbReference>
<keyword evidence="1" id="KW-1015">Disulfide bond</keyword>
<dbReference type="InterPro" id="IPR043504">
    <property type="entry name" value="Peptidase_S1_PA_chymotrypsin"/>
</dbReference>
<feature type="signal peptide" evidence="2">
    <location>
        <begin position="1"/>
        <end position="15"/>
    </location>
</feature>
<feature type="non-terminal residue" evidence="4">
    <location>
        <position position="1"/>
    </location>
</feature>
<evidence type="ECO:0000259" key="3">
    <source>
        <dbReference type="PROSITE" id="PS50240"/>
    </source>
</evidence>
<protein>
    <recommendedName>
        <fullName evidence="3">Peptidase S1 domain-containing protein</fullName>
    </recommendedName>
</protein>
<dbReference type="InterPro" id="IPR009003">
    <property type="entry name" value="Peptidase_S1_PA"/>
</dbReference>